<name>A0A1N7JGG3_9BACL</name>
<sequence length="35" mass="4225">MKIKARHWLRLRPYQRHQVLVRISKKTQKKPAATG</sequence>
<keyword evidence="2" id="KW-1185">Reference proteome</keyword>
<evidence type="ECO:0000313" key="2">
    <source>
        <dbReference type="Proteomes" id="UP000186795"/>
    </source>
</evidence>
<protein>
    <submittedName>
        <fullName evidence="1">Uncharacterized protein</fullName>
    </submittedName>
</protein>
<reference evidence="2" key="1">
    <citation type="submission" date="2017-01" db="EMBL/GenBank/DDBJ databases">
        <authorList>
            <person name="Varghese N."/>
            <person name="Submissions S."/>
        </authorList>
    </citation>
    <scope>NUCLEOTIDE SEQUENCE [LARGE SCALE GENOMIC DNA]</scope>
    <source>
        <strain evidence="2">DSM 45196</strain>
    </source>
</reference>
<accession>A0A1N7JGG3</accession>
<proteinExistence type="predicted"/>
<evidence type="ECO:0000313" key="1">
    <source>
        <dbReference type="EMBL" id="SIS48443.1"/>
    </source>
</evidence>
<dbReference type="EMBL" id="FTOD01000002">
    <property type="protein sequence ID" value="SIS48443.1"/>
    <property type="molecule type" value="Genomic_DNA"/>
</dbReference>
<dbReference type="Proteomes" id="UP000186795">
    <property type="component" value="Unassembled WGS sequence"/>
</dbReference>
<dbReference type="AlphaFoldDB" id="A0A1N7JGG3"/>
<gene>
    <name evidence="1" type="ORF">SAMN05421790_10268</name>
</gene>
<organism evidence="1 2">
    <name type="scientific">Kroppenstedtia eburnea</name>
    <dbReference type="NCBI Taxonomy" id="714067"/>
    <lineage>
        <taxon>Bacteria</taxon>
        <taxon>Bacillati</taxon>
        <taxon>Bacillota</taxon>
        <taxon>Bacilli</taxon>
        <taxon>Bacillales</taxon>
        <taxon>Thermoactinomycetaceae</taxon>
        <taxon>Kroppenstedtia</taxon>
    </lineage>
</organism>